<evidence type="ECO:0000313" key="3">
    <source>
        <dbReference type="RefSeq" id="XP_021837367.1"/>
    </source>
</evidence>
<evidence type="ECO:0000313" key="8">
    <source>
        <dbReference type="RefSeq" id="XP_056684553.1"/>
    </source>
</evidence>
<dbReference type="Pfam" id="PF12274">
    <property type="entry name" value="DUF3615"/>
    <property type="match status" value="1"/>
</dbReference>
<gene>
    <name evidence="3 4 5 6 7 8" type="primary">LOC110777067</name>
</gene>
<keyword evidence="2" id="KW-1185">Reference proteome</keyword>
<name>A0A9R0JJY5_SPIOL</name>
<dbReference type="RefSeq" id="XP_056684550.1">
    <property type="nucleotide sequence ID" value="XM_056828572.1"/>
</dbReference>
<dbReference type="OrthoDB" id="1907014at2759"/>
<dbReference type="InterPro" id="IPR022059">
    <property type="entry name" value="DUF3615"/>
</dbReference>
<sequence>MILFAISVTLVAEKADTHGCLYCCSRDIHHPADICSFRSGGEPHFDTLCSKLKEFNKYLEKGILRKRKDKEDLSLRFPDLGLEYRGNNTCTDMIARNASVALRLFNGEKGSNFELVKIGRFEIVVLGFGFLQHMNFEAKNKDDPDAEVMTFFAEVIRRARYFFVDFCQCLGPSFLLPDEAELKGCCYCKCIHHPPGPGYLIGRELD</sequence>
<evidence type="ECO:0000259" key="1">
    <source>
        <dbReference type="Pfam" id="PF12274"/>
    </source>
</evidence>
<dbReference type="RefSeq" id="XP_056684552.1">
    <property type="nucleotide sequence ID" value="XM_056828574.1"/>
</dbReference>
<dbReference type="RefSeq" id="XP_056684551.1">
    <property type="nucleotide sequence ID" value="XM_056828573.1"/>
</dbReference>
<reference evidence="2" key="1">
    <citation type="journal article" date="2021" name="Nat. Commun.">
        <title>Genomic analyses provide insights into spinach domestication and the genetic basis of agronomic traits.</title>
        <authorList>
            <person name="Cai X."/>
            <person name="Sun X."/>
            <person name="Xu C."/>
            <person name="Sun H."/>
            <person name="Wang X."/>
            <person name="Ge C."/>
            <person name="Zhang Z."/>
            <person name="Wang Q."/>
            <person name="Fei Z."/>
            <person name="Jiao C."/>
            <person name="Wang Q."/>
        </authorList>
    </citation>
    <scope>NUCLEOTIDE SEQUENCE [LARGE SCALE GENOMIC DNA]</scope>
    <source>
        <strain evidence="2">cv. Varoflay</strain>
    </source>
</reference>
<proteinExistence type="predicted"/>
<evidence type="ECO:0000313" key="7">
    <source>
        <dbReference type="RefSeq" id="XP_056684552.1"/>
    </source>
</evidence>
<evidence type="ECO:0000313" key="5">
    <source>
        <dbReference type="RefSeq" id="XP_056684550.1"/>
    </source>
</evidence>
<dbReference type="PANTHER" id="PTHR34710:SF20">
    <property type="entry name" value="OS10G0550200 PROTEIN"/>
    <property type="match status" value="1"/>
</dbReference>
<feature type="domain" description="DUF3615" evidence="1">
    <location>
        <begin position="100"/>
        <end position="194"/>
    </location>
</feature>
<accession>A0A9R0JJY5</accession>
<reference evidence="5 6" key="2">
    <citation type="submission" date="2025-05" db="UniProtKB">
        <authorList>
            <consortium name="RefSeq"/>
        </authorList>
    </citation>
    <scope>IDENTIFICATION</scope>
    <source>
        <tissue evidence="5 6">Leaf</tissue>
    </source>
</reference>
<evidence type="ECO:0000313" key="2">
    <source>
        <dbReference type="Proteomes" id="UP000813463"/>
    </source>
</evidence>
<dbReference type="Proteomes" id="UP000813463">
    <property type="component" value="Chromosome 5"/>
</dbReference>
<dbReference type="RefSeq" id="XP_021837367.1">
    <property type="nucleotide sequence ID" value="XM_021981675.1"/>
</dbReference>
<dbReference type="RefSeq" id="XP_021837368.1">
    <property type="nucleotide sequence ID" value="XM_021981676.1"/>
</dbReference>
<dbReference type="RefSeq" id="XP_056684553.1">
    <property type="nucleotide sequence ID" value="XM_056828575.1"/>
</dbReference>
<dbReference type="PANTHER" id="PTHR34710">
    <property type="entry name" value="OS03G0834100 PROTEIN"/>
    <property type="match status" value="1"/>
</dbReference>
<dbReference type="KEGG" id="soe:110777067"/>
<dbReference type="GeneID" id="110777067"/>
<organism evidence="2 6">
    <name type="scientific">Spinacia oleracea</name>
    <name type="common">Spinach</name>
    <dbReference type="NCBI Taxonomy" id="3562"/>
    <lineage>
        <taxon>Eukaryota</taxon>
        <taxon>Viridiplantae</taxon>
        <taxon>Streptophyta</taxon>
        <taxon>Embryophyta</taxon>
        <taxon>Tracheophyta</taxon>
        <taxon>Spermatophyta</taxon>
        <taxon>Magnoliopsida</taxon>
        <taxon>eudicotyledons</taxon>
        <taxon>Gunneridae</taxon>
        <taxon>Pentapetalae</taxon>
        <taxon>Caryophyllales</taxon>
        <taxon>Chenopodiaceae</taxon>
        <taxon>Chenopodioideae</taxon>
        <taxon>Anserineae</taxon>
        <taxon>Spinacia</taxon>
    </lineage>
</organism>
<protein>
    <submittedName>
        <fullName evidence="3 4">Uncharacterized protein LOC110777067 isoform X1</fullName>
    </submittedName>
    <submittedName>
        <fullName evidence="5 6">Uncharacterized protein isoform X1</fullName>
    </submittedName>
</protein>
<evidence type="ECO:0000313" key="4">
    <source>
        <dbReference type="RefSeq" id="XP_021837368.1"/>
    </source>
</evidence>
<dbReference type="AlphaFoldDB" id="A0A9R0JJY5"/>
<evidence type="ECO:0000313" key="6">
    <source>
        <dbReference type="RefSeq" id="XP_056684551.1"/>
    </source>
</evidence>